<dbReference type="Pfam" id="PF14075">
    <property type="entry name" value="UBN_AB"/>
    <property type="match status" value="1"/>
</dbReference>
<evidence type="ECO:0000259" key="3">
    <source>
        <dbReference type="Pfam" id="PF08729"/>
    </source>
</evidence>
<keyword evidence="1" id="KW-0597">Phosphoprotein</keyword>
<reference evidence="5" key="1">
    <citation type="submission" date="2020-07" db="EMBL/GenBank/DDBJ databases">
        <title>Draft Genome Sequence of a Deep-Sea Yeast, Naganishia (Cryptococcus) liquefaciens strain N6.</title>
        <authorList>
            <person name="Han Y.W."/>
            <person name="Kajitani R."/>
            <person name="Morimoto H."/>
            <person name="Parhat M."/>
            <person name="Tsubouchi H."/>
            <person name="Bakenova O."/>
            <person name="Ogata M."/>
            <person name="Argunhan B."/>
            <person name="Aoki R."/>
            <person name="Kajiwara S."/>
            <person name="Itoh T."/>
            <person name="Iwasaki H."/>
        </authorList>
    </citation>
    <scope>NUCLEOTIDE SEQUENCE</scope>
    <source>
        <strain evidence="5">N6</strain>
    </source>
</reference>
<feature type="compositionally biased region" description="Basic and acidic residues" evidence="2">
    <location>
        <begin position="971"/>
        <end position="980"/>
    </location>
</feature>
<name>A0A8H3YIZ6_9TREE</name>
<accession>A0A8H3YIZ6</accession>
<feature type="compositionally biased region" description="Acidic residues" evidence="2">
    <location>
        <begin position="206"/>
        <end position="235"/>
    </location>
</feature>
<evidence type="ECO:0000256" key="1">
    <source>
        <dbReference type="ARBA" id="ARBA00022553"/>
    </source>
</evidence>
<organism evidence="5 6">
    <name type="scientific">Naganishia liquefaciens</name>
    <dbReference type="NCBI Taxonomy" id="104408"/>
    <lineage>
        <taxon>Eukaryota</taxon>
        <taxon>Fungi</taxon>
        <taxon>Dikarya</taxon>
        <taxon>Basidiomycota</taxon>
        <taxon>Agaricomycotina</taxon>
        <taxon>Tremellomycetes</taxon>
        <taxon>Filobasidiales</taxon>
        <taxon>Filobasidiaceae</taxon>
        <taxon>Naganishia</taxon>
    </lineage>
</organism>
<feature type="region of interest" description="Disordered" evidence="2">
    <location>
        <begin position="952"/>
        <end position="980"/>
    </location>
</feature>
<dbReference type="InterPro" id="IPR014840">
    <property type="entry name" value="HRD"/>
</dbReference>
<feature type="region of interest" description="Disordered" evidence="2">
    <location>
        <begin position="61"/>
        <end position="242"/>
    </location>
</feature>
<keyword evidence="6" id="KW-1185">Reference proteome</keyword>
<dbReference type="Pfam" id="PF08729">
    <property type="entry name" value="HUN"/>
    <property type="match status" value="1"/>
</dbReference>
<feature type="compositionally biased region" description="Basic and acidic residues" evidence="2">
    <location>
        <begin position="154"/>
        <end position="165"/>
    </location>
</feature>
<feature type="region of interest" description="Disordered" evidence="2">
    <location>
        <begin position="262"/>
        <end position="429"/>
    </location>
</feature>
<dbReference type="AlphaFoldDB" id="A0A8H3YIZ6"/>
<feature type="compositionally biased region" description="Low complexity" evidence="2">
    <location>
        <begin position="317"/>
        <end position="332"/>
    </location>
</feature>
<evidence type="ECO:0008006" key="7">
    <source>
        <dbReference type="Google" id="ProtNLM"/>
    </source>
</evidence>
<feature type="compositionally biased region" description="Basic and acidic residues" evidence="2">
    <location>
        <begin position="547"/>
        <end position="559"/>
    </location>
</feature>
<feature type="domain" description="Hpc2-related" evidence="3">
    <location>
        <begin position="542"/>
        <end position="589"/>
    </location>
</feature>
<feature type="domain" description="Ubinuclein middle" evidence="4">
    <location>
        <begin position="742"/>
        <end position="949"/>
    </location>
</feature>
<feature type="compositionally biased region" description="Basic and acidic residues" evidence="2">
    <location>
        <begin position="264"/>
        <end position="274"/>
    </location>
</feature>
<dbReference type="InterPro" id="IPR026947">
    <property type="entry name" value="UBN_middle_dom"/>
</dbReference>
<evidence type="ECO:0000313" key="5">
    <source>
        <dbReference type="EMBL" id="GHJ89051.1"/>
    </source>
</evidence>
<evidence type="ECO:0000259" key="4">
    <source>
        <dbReference type="Pfam" id="PF14075"/>
    </source>
</evidence>
<feature type="compositionally biased region" description="Acidic residues" evidence="2">
    <location>
        <begin position="462"/>
        <end position="475"/>
    </location>
</feature>
<comment type="caution">
    <text evidence="5">The sequence shown here is derived from an EMBL/GenBank/DDBJ whole genome shotgun (WGS) entry which is preliminary data.</text>
</comment>
<feature type="compositionally biased region" description="Polar residues" evidence="2">
    <location>
        <begin position="89"/>
        <end position="98"/>
    </location>
</feature>
<feature type="compositionally biased region" description="Polar residues" evidence="2">
    <location>
        <begin position="677"/>
        <end position="691"/>
    </location>
</feature>
<feature type="compositionally biased region" description="Basic and acidic residues" evidence="2">
    <location>
        <begin position="405"/>
        <end position="414"/>
    </location>
</feature>
<feature type="compositionally biased region" description="Basic and acidic residues" evidence="2">
    <location>
        <begin position="384"/>
        <end position="393"/>
    </location>
</feature>
<feature type="compositionally biased region" description="Pro residues" evidence="2">
    <location>
        <begin position="350"/>
        <end position="359"/>
    </location>
</feature>
<protein>
    <recommendedName>
        <fullName evidence="7">Ubinuclein middle domain-containing protein</fullName>
    </recommendedName>
</protein>
<gene>
    <name evidence="5" type="ORF">NliqN6_5453</name>
</gene>
<dbReference type="EMBL" id="BLZA01000035">
    <property type="protein sequence ID" value="GHJ89051.1"/>
    <property type="molecule type" value="Genomic_DNA"/>
</dbReference>
<feature type="region of interest" description="Disordered" evidence="2">
    <location>
        <begin position="533"/>
        <end position="560"/>
    </location>
</feature>
<feature type="region of interest" description="Disordered" evidence="2">
    <location>
        <begin position="593"/>
        <end position="691"/>
    </location>
</feature>
<feature type="region of interest" description="Disordered" evidence="2">
    <location>
        <begin position="458"/>
        <end position="512"/>
    </location>
</feature>
<sequence>MSAAQEALSSESRRRSNIFGILHSETIAATATTTNDTASAGPTSPSCISVSPRIARMSVDSLVHRDGEGDGEGFLAVLRGGVGHHHDSAATTGDQPNGNGHVENGRQSLSPRKKSNASLPKRSDEMMLDEEDEPMPSSRRASLQIAEISENDNDQGKEQEGPRESEADEGEQLNGEGDIPEGDIPPSSDEEDEGVIDGAMDHERGDDDDEEDEEESSDDDDDDEGSIDLDQEDAVAGDSPVFLSMRNGPLGIPDLLLPPAGDVVRVKTEPEDHNQSQGGSSDVVVLGSHPPSAVVAPANSGPMENVPIEIGSSLPVEGTADGAPAEPAAEPTVNILVAKPKKKKARAKSPSPPPPPPPKMRATIRVVFNLFDDDEGPDGVRPQPAKEEVKEESAVPPESQGDVPMESKEPKEEDVVPMEKPVVPKPGEEPKFRVVNFKEASIAQGKVDTDYYVVNSGWNATESDDDDADDADDYMDGTGRKTKKKLRDLMTNATASSSTAGAHEATPSAPGILEAMMGGADAAELERLAAELDKKYSAKPGSKRKRPDPTDDYDYKDPFIDDSDLQMDEVMIMHRPAKEGFYVQKGAVELISDDEDGAKKSKGKKQTTLNFGKVTPRDSPGDSDIQPGEQTKKRKKMTLGLGFRPSKAGASSNIGPPKPGLSMAELAKGASHRTEKAQQSSRKTSVGTTVQDPVKETSPEVTVLADSEPANNPPLAPVVRPPLNLDEGLARLPEELRPLLLDVSRLNESLSDDDWKAIKDAKKFPEAFKPLIHTMGQKAVELGLIGDSLYDVLPFVIRYNRFTMKKYMLDKLKDYQLEYYQRTKSELISVLKDAIESSLPKQVSDFTASQEKYDAAIRAEEEAAKLEGREPAKLSIQQPFQRIRWSEDMKQVFYRLCKAADSAGKFEAAQAEVHQKPQHSLLYQRRNQLFAEIEPLFPKGWMSSSQLSRQMTGLKARYEKQGTHTAATTSDAEHASKRVR</sequence>
<evidence type="ECO:0000313" key="6">
    <source>
        <dbReference type="Proteomes" id="UP000620104"/>
    </source>
</evidence>
<feature type="compositionally biased region" description="Low complexity" evidence="2">
    <location>
        <begin position="493"/>
        <end position="506"/>
    </location>
</feature>
<dbReference type="OrthoDB" id="2593940at2759"/>
<evidence type="ECO:0000256" key="2">
    <source>
        <dbReference type="SAM" id="MobiDB-lite"/>
    </source>
</evidence>
<proteinExistence type="predicted"/>
<dbReference type="Proteomes" id="UP000620104">
    <property type="component" value="Unassembled WGS sequence"/>
</dbReference>